<protein>
    <submittedName>
        <fullName evidence="1">Uncharacterized protein</fullName>
    </submittedName>
</protein>
<sequence length="132" mass="15265">MMLQNLTTKCQRLTNLKHDTTMITSSSCVHAINSSVSKKSDKKRDRKQSKPITSGWHCSEWRFARYCCFKRHKCSRCDRPTPSSAGTRKLFVLRTPLYRLFLAIHIPHPKHCPRLNEQHTSVVAVAADFPLR</sequence>
<proteinExistence type="predicted"/>
<dbReference type="Proteomes" id="UP000054324">
    <property type="component" value="Unassembled WGS sequence"/>
</dbReference>
<dbReference type="CTD" id="20325008"/>
<organism evidence="1 2">
    <name type="scientific">Opisthorchis viverrini</name>
    <name type="common">Southeast Asian liver fluke</name>
    <dbReference type="NCBI Taxonomy" id="6198"/>
    <lineage>
        <taxon>Eukaryota</taxon>
        <taxon>Metazoa</taxon>
        <taxon>Spiralia</taxon>
        <taxon>Lophotrochozoa</taxon>
        <taxon>Platyhelminthes</taxon>
        <taxon>Trematoda</taxon>
        <taxon>Digenea</taxon>
        <taxon>Opisthorchiida</taxon>
        <taxon>Opisthorchiata</taxon>
        <taxon>Opisthorchiidae</taxon>
        <taxon>Opisthorchis</taxon>
    </lineage>
</organism>
<dbReference type="KEGG" id="ovi:T265_10840"/>
<dbReference type="AlphaFoldDB" id="A0A074Z153"/>
<evidence type="ECO:0000313" key="1">
    <source>
        <dbReference type="EMBL" id="KER20668.1"/>
    </source>
</evidence>
<gene>
    <name evidence="1" type="ORF">T265_10840</name>
</gene>
<name>A0A074Z153_OPIVI</name>
<evidence type="ECO:0000313" key="2">
    <source>
        <dbReference type="Proteomes" id="UP000054324"/>
    </source>
</evidence>
<dbReference type="RefSeq" id="XP_009175589.1">
    <property type="nucleotide sequence ID" value="XM_009177325.1"/>
</dbReference>
<dbReference type="EMBL" id="KL597033">
    <property type="protein sequence ID" value="KER20668.1"/>
    <property type="molecule type" value="Genomic_DNA"/>
</dbReference>
<reference evidence="1 2" key="1">
    <citation type="submission" date="2013-11" db="EMBL/GenBank/DDBJ databases">
        <title>Opisthorchis viverrini - life in the bile duct.</title>
        <authorList>
            <person name="Young N.D."/>
            <person name="Nagarajan N."/>
            <person name="Lin S.J."/>
            <person name="Korhonen P.K."/>
            <person name="Jex A.R."/>
            <person name="Hall R.S."/>
            <person name="Safavi-Hemami H."/>
            <person name="Kaewkong W."/>
            <person name="Bertrand D."/>
            <person name="Gao S."/>
            <person name="Seet Q."/>
            <person name="Wongkham S."/>
            <person name="Teh B.T."/>
            <person name="Wongkham C."/>
            <person name="Intapan P.M."/>
            <person name="Maleewong W."/>
            <person name="Yang X."/>
            <person name="Hu M."/>
            <person name="Wang Z."/>
            <person name="Hofmann A."/>
            <person name="Sternberg P.W."/>
            <person name="Tan P."/>
            <person name="Wang J."/>
            <person name="Gasser R.B."/>
        </authorList>
    </citation>
    <scope>NUCLEOTIDE SEQUENCE [LARGE SCALE GENOMIC DNA]</scope>
</reference>
<accession>A0A074Z153</accession>
<dbReference type="GeneID" id="20325008"/>
<keyword evidence="2" id="KW-1185">Reference proteome</keyword>